<dbReference type="AlphaFoldDB" id="A0A8D8UIZ2"/>
<keyword evidence="1" id="KW-0472">Membrane</keyword>
<sequence length="101" mass="11494">MHETFFFASLYWCGLLRGQSAGTRISGWFCGSVFSSLAGTRFEGCLFSPFCLYTVSFLFSPVGFLCLFYCCTWFRPLLSPRIFLAPRCFHSQSQSLPGFLH</sequence>
<evidence type="ECO:0000313" key="2">
    <source>
        <dbReference type="EMBL" id="CAG6705472.1"/>
    </source>
</evidence>
<protein>
    <submittedName>
        <fullName evidence="2">Uncharacterized protein</fullName>
    </submittedName>
</protein>
<accession>A0A8D8UIZ2</accession>
<proteinExistence type="predicted"/>
<keyword evidence="1" id="KW-0812">Transmembrane</keyword>
<organism evidence="2">
    <name type="scientific">Cacopsylla melanoneura</name>
    <dbReference type="NCBI Taxonomy" id="428564"/>
    <lineage>
        <taxon>Eukaryota</taxon>
        <taxon>Metazoa</taxon>
        <taxon>Ecdysozoa</taxon>
        <taxon>Arthropoda</taxon>
        <taxon>Hexapoda</taxon>
        <taxon>Insecta</taxon>
        <taxon>Pterygota</taxon>
        <taxon>Neoptera</taxon>
        <taxon>Paraneoptera</taxon>
        <taxon>Hemiptera</taxon>
        <taxon>Sternorrhyncha</taxon>
        <taxon>Psylloidea</taxon>
        <taxon>Psyllidae</taxon>
        <taxon>Psyllinae</taxon>
        <taxon>Cacopsylla</taxon>
    </lineage>
</organism>
<feature type="transmembrane region" description="Helical" evidence="1">
    <location>
        <begin position="46"/>
        <end position="71"/>
    </location>
</feature>
<dbReference type="EMBL" id="HBUF01342442">
    <property type="protein sequence ID" value="CAG6705472.1"/>
    <property type="molecule type" value="Transcribed_RNA"/>
</dbReference>
<evidence type="ECO:0000256" key="1">
    <source>
        <dbReference type="SAM" id="Phobius"/>
    </source>
</evidence>
<name>A0A8D8UIZ2_9HEMI</name>
<keyword evidence="1" id="KW-1133">Transmembrane helix</keyword>
<reference evidence="2" key="1">
    <citation type="submission" date="2021-05" db="EMBL/GenBank/DDBJ databases">
        <authorList>
            <person name="Alioto T."/>
            <person name="Alioto T."/>
            <person name="Gomez Garrido J."/>
        </authorList>
    </citation>
    <scope>NUCLEOTIDE SEQUENCE</scope>
</reference>